<protein>
    <recommendedName>
        <fullName evidence="9">Gliding motility-associated C-terminal domain-containing protein</fullName>
    </recommendedName>
</protein>
<evidence type="ECO:0000256" key="5">
    <source>
        <dbReference type="SAM" id="MobiDB-lite"/>
    </source>
</evidence>
<dbReference type="RefSeq" id="WP_164032043.1">
    <property type="nucleotide sequence ID" value="NZ_JAABOQ010000004.1"/>
</dbReference>
<gene>
    <name evidence="7" type="ORF">GWK10_09675</name>
</gene>
<organism evidence="7 8">
    <name type="scientific">Spongiivirga citrea</name>
    <dbReference type="NCBI Taxonomy" id="1481457"/>
    <lineage>
        <taxon>Bacteria</taxon>
        <taxon>Pseudomonadati</taxon>
        <taxon>Bacteroidota</taxon>
        <taxon>Flavobacteriia</taxon>
        <taxon>Flavobacteriales</taxon>
        <taxon>Flavobacteriaceae</taxon>
        <taxon>Spongiivirga</taxon>
    </lineage>
</organism>
<dbReference type="GO" id="GO:0005509">
    <property type="term" value="F:calcium ion binding"/>
    <property type="evidence" value="ECO:0007669"/>
    <property type="project" value="InterPro"/>
</dbReference>
<dbReference type="Proteomes" id="UP000474296">
    <property type="component" value="Unassembled WGS sequence"/>
</dbReference>
<evidence type="ECO:0000256" key="4">
    <source>
        <dbReference type="ARBA" id="ARBA00022837"/>
    </source>
</evidence>
<feature type="chain" id="PRO_5027008990" description="Gliding motility-associated C-terminal domain-containing protein" evidence="6">
    <location>
        <begin position="30"/>
        <end position="674"/>
    </location>
</feature>
<dbReference type="InterPro" id="IPR059100">
    <property type="entry name" value="TSP3_bac"/>
</dbReference>
<feature type="region of interest" description="Disordered" evidence="5">
    <location>
        <begin position="504"/>
        <end position="549"/>
    </location>
</feature>
<proteinExistence type="predicted"/>
<keyword evidence="2" id="KW-0964">Secreted</keyword>
<dbReference type="InterPro" id="IPR028974">
    <property type="entry name" value="TSP_type-3_rpt"/>
</dbReference>
<feature type="signal peptide" evidence="6">
    <location>
        <begin position="1"/>
        <end position="29"/>
    </location>
</feature>
<evidence type="ECO:0000313" key="7">
    <source>
        <dbReference type="EMBL" id="NER17480.1"/>
    </source>
</evidence>
<evidence type="ECO:0000256" key="2">
    <source>
        <dbReference type="ARBA" id="ARBA00022525"/>
    </source>
</evidence>
<comment type="subcellular location">
    <subcellularLocation>
        <location evidence="1">Secreted</location>
    </subcellularLocation>
</comment>
<evidence type="ECO:0000256" key="3">
    <source>
        <dbReference type="ARBA" id="ARBA00022729"/>
    </source>
</evidence>
<dbReference type="AlphaFoldDB" id="A0A6M0CUN7"/>
<reference evidence="7 8" key="1">
    <citation type="submission" date="2020-01" db="EMBL/GenBank/DDBJ databases">
        <title>Spongiivirga citrea KCTC 32990T.</title>
        <authorList>
            <person name="Wang G."/>
        </authorList>
    </citation>
    <scope>NUCLEOTIDE SEQUENCE [LARGE SCALE GENOMIC DNA]</scope>
    <source>
        <strain evidence="7 8">KCTC 32990</strain>
    </source>
</reference>
<feature type="region of interest" description="Disordered" evidence="5">
    <location>
        <begin position="571"/>
        <end position="599"/>
    </location>
</feature>
<evidence type="ECO:0008006" key="9">
    <source>
        <dbReference type="Google" id="ProtNLM"/>
    </source>
</evidence>
<name>A0A6M0CUN7_9FLAO</name>
<accession>A0A6M0CUN7</accession>
<evidence type="ECO:0000256" key="1">
    <source>
        <dbReference type="ARBA" id="ARBA00004613"/>
    </source>
</evidence>
<dbReference type="Pfam" id="PF18884">
    <property type="entry name" value="TSP3_bac"/>
    <property type="match status" value="5"/>
</dbReference>
<feature type="region of interest" description="Disordered" evidence="5">
    <location>
        <begin position="635"/>
        <end position="674"/>
    </location>
</feature>
<keyword evidence="3 6" id="KW-0732">Signal</keyword>
<dbReference type="Gene3D" id="4.10.1080.10">
    <property type="entry name" value="TSP type-3 repeat"/>
    <property type="match status" value="1"/>
</dbReference>
<comment type="caution">
    <text evidence="7">The sequence shown here is derived from an EMBL/GenBank/DDBJ whole genome shotgun (WGS) entry which is preliminary data.</text>
</comment>
<keyword evidence="4" id="KW-0106">Calcium</keyword>
<sequence>MNKFTFIAFLSKKALFLLLCLGISSVSIGQTPGQIFDTSNLGVSNPMDPNNDDFISASGGAFVTSEDFEIPFIPIPQLEGEPDGDAGGAGCNLTDLVDDPNTNSDSSYYYFDDVNGYMIFRLRIAADGSGNFGFSVLIDTDNLFGDQDPNAISGNPGFEREVICSNQNNGDVVVLDTDGTTSGTQITANGGPYSVNSNRQKSYALYNDPNCSGDPVFIDFFVPQADIGITSSSNFRLIAATSNSGATALANSAADIGGVNGGNYATVDDQFNAAVNAFIDTDGDGVNDVNDLDDDNDGILDTIETGGPNPTTDADFDGVPLYLDDDDANASIGDADGLVQTGFDAGGDGTADHLDIDSDGDGCNDVLEAGFTESSSITGELAGTGYDANGQVTGGTDGYTGTNAEVTDPLLFNACDTDTDGDGVGDSTDTAINDPCLPVQSAGYTGYDSANAIWQAADCDGDTIINSTEVTNGTDSYSVDTDGDGVNDNTDTDPLNACIPNNTVGNCDADNDGLTNTEEATAGTDPNVADSDGDGLNDGEEINGVDDPATPIVATGTSDALDACSPDNTVGNCDADNDGLTNTEEATAGTDPNVADSDGDGLNDGEEINGVDDPATPIVATGTSDALDACSPDNTVGNCDADNDGLTNTEEATAGTDPNVADSDGDGLNRCMFS</sequence>
<keyword evidence="8" id="KW-1185">Reference proteome</keyword>
<evidence type="ECO:0000313" key="8">
    <source>
        <dbReference type="Proteomes" id="UP000474296"/>
    </source>
</evidence>
<feature type="compositionally biased region" description="Acidic residues" evidence="5">
    <location>
        <begin position="531"/>
        <end position="544"/>
    </location>
</feature>
<dbReference type="EMBL" id="JAABOQ010000004">
    <property type="protein sequence ID" value="NER17480.1"/>
    <property type="molecule type" value="Genomic_DNA"/>
</dbReference>
<evidence type="ECO:0000256" key="6">
    <source>
        <dbReference type="SAM" id="SignalP"/>
    </source>
</evidence>